<feature type="region of interest" description="Disordered" evidence="1">
    <location>
        <begin position="1"/>
        <end position="78"/>
    </location>
</feature>
<feature type="compositionally biased region" description="Polar residues" evidence="1">
    <location>
        <begin position="49"/>
        <end position="59"/>
    </location>
</feature>
<sequence length="246" mass="26003">MSGYIGVGSLSSPPPRQGDPRNQHLVSGDEIMRRARSSLPNPPAGQQWIRVNNDWQLVSTPDDADAPAPAPEPSAPREHVVLPSDTLQGLCLRYKTTARKLKQANPSLDLGNSSLRGVAVLRIPGSGPAQPVTEEVQMASLRAAVPSLSAAEARFYLSVEATVEGAVARARADAAWERGRGDWATAPQPDRGVEAAVASAEAFIRQAQQPAVAVPVADAVVVEAVPVASHEPARSNISRQRDVSLL</sequence>
<gene>
    <name evidence="3" type="ORF">PECAL_3P08780</name>
</gene>
<feature type="domain" description="LysM" evidence="2">
    <location>
        <begin position="77"/>
        <end position="123"/>
    </location>
</feature>
<accession>A0A8J2X1Y0</accession>
<evidence type="ECO:0000259" key="2">
    <source>
        <dbReference type="PROSITE" id="PS51782"/>
    </source>
</evidence>
<organism evidence="3 4">
    <name type="scientific">Pelagomonas calceolata</name>
    <dbReference type="NCBI Taxonomy" id="35677"/>
    <lineage>
        <taxon>Eukaryota</taxon>
        <taxon>Sar</taxon>
        <taxon>Stramenopiles</taxon>
        <taxon>Ochrophyta</taxon>
        <taxon>Pelagophyceae</taxon>
        <taxon>Pelagomonadales</taxon>
        <taxon>Pelagomonadaceae</taxon>
        <taxon>Pelagomonas</taxon>
    </lineage>
</organism>
<dbReference type="InterPro" id="IPR018392">
    <property type="entry name" value="LysM"/>
</dbReference>
<dbReference type="CDD" id="cd00118">
    <property type="entry name" value="LysM"/>
    <property type="match status" value="1"/>
</dbReference>
<keyword evidence="4" id="KW-1185">Reference proteome</keyword>
<dbReference type="OrthoDB" id="44507at2759"/>
<dbReference type="AlphaFoldDB" id="A0A8J2X1Y0"/>
<name>A0A8J2X1Y0_9STRA</name>
<evidence type="ECO:0000313" key="4">
    <source>
        <dbReference type="Proteomes" id="UP000789595"/>
    </source>
</evidence>
<protein>
    <recommendedName>
        <fullName evidence="2">LysM domain-containing protein</fullName>
    </recommendedName>
</protein>
<dbReference type="Proteomes" id="UP000789595">
    <property type="component" value="Unassembled WGS sequence"/>
</dbReference>
<reference evidence="3" key="1">
    <citation type="submission" date="2021-11" db="EMBL/GenBank/DDBJ databases">
        <authorList>
            <consortium name="Genoscope - CEA"/>
            <person name="William W."/>
        </authorList>
    </citation>
    <scope>NUCLEOTIDE SEQUENCE</scope>
</reference>
<dbReference type="InterPro" id="IPR036779">
    <property type="entry name" value="LysM_dom_sf"/>
</dbReference>
<dbReference type="EMBL" id="CAKKNE010000003">
    <property type="protein sequence ID" value="CAH0370961.1"/>
    <property type="molecule type" value="Genomic_DNA"/>
</dbReference>
<evidence type="ECO:0000256" key="1">
    <source>
        <dbReference type="SAM" id="MobiDB-lite"/>
    </source>
</evidence>
<dbReference type="Pfam" id="PF01476">
    <property type="entry name" value="LysM"/>
    <property type="match status" value="1"/>
</dbReference>
<dbReference type="PROSITE" id="PS51782">
    <property type="entry name" value="LYSM"/>
    <property type="match status" value="1"/>
</dbReference>
<proteinExistence type="predicted"/>
<dbReference type="Gene3D" id="3.10.350.10">
    <property type="entry name" value="LysM domain"/>
    <property type="match status" value="1"/>
</dbReference>
<evidence type="ECO:0000313" key="3">
    <source>
        <dbReference type="EMBL" id="CAH0370961.1"/>
    </source>
</evidence>
<comment type="caution">
    <text evidence="3">The sequence shown here is derived from an EMBL/GenBank/DDBJ whole genome shotgun (WGS) entry which is preliminary data.</text>
</comment>